<dbReference type="RefSeq" id="WP_141148305.1">
    <property type="nucleotide sequence ID" value="NZ_VHLG01000003.1"/>
</dbReference>
<feature type="transmembrane region" description="Helical" evidence="6">
    <location>
        <begin position="276"/>
        <end position="293"/>
    </location>
</feature>
<dbReference type="PANTHER" id="PTHR22911:SF6">
    <property type="entry name" value="SOLUTE CARRIER FAMILY 35 MEMBER G1"/>
    <property type="match status" value="1"/>
</dbReference>
<evidence type="ECO:0000256" key="5">
    <source>
        <dbReference type="ARBA" id="ARBA00023136"/>
    </source>
</evidence>
<reference evidence="8 9" key="1">
    <citation type="submission" date="2019-06" db="EMBL/GenBank/DDBJ databases">
        <authorList>
            <person name="Li M."/>
        </authorList>
    </citation>
    <scope>NUCLEOTIDE SEQUENCE [LARGE SCALE GENOMIC DNA]</scope>
    <source>
        <strain evidence="8 9">BGMRC2036</strain>
    </source>
</reference>
<feature type="transmembrane region" description="Helical" evidence="6">
    <location>
        <begin position="79"/>
        <end position="104"/>
    </location>
</feature>
<dbReference type="OrthoDB" id="7165334at2"/>
<feature type="transmembrane region" description="Helical" evidence="6">
    <location>
        <begin position="110"/>
        <end position="129"/>
    </location>
</feature>
<feature type="transmembrane region" description="Helical" evidence="6">
    <location>
        <begin position="222"/>
        <end position="242"/>
    </location>
</feature>
<keyword evidence="9" id="KW-1185">Reference proteome</keyword>
<dbReference type="Gene3D" id="1.10.3730.20">
    <property type="match status" value="2"/>
</dbReference>
<keyword evidence="3 6" id="KW-0812">Transmembrane</keyword>
<dbReference type="GO" id="GO:0016020">
    <property type="term" value="C:membrane"/>
    <property type="evidence" value="ECO:0007669"/>
    <property type="project" value="UniProtKB-SubCell"/>
</dbReference>
<evidence type="ECO:0000256" key="1">
    <source>
        <dbReference type="ARBA" id="ARBA00004141"/>
    </source>
</evidence>
<dbReference type="Pfam" id="PF00892">
    <property type="entry name" value="EamA"/>
    <property type="match status" value="2"/>
</dbReference>
<dbReference type="InterPro" id="IPR037185">
    <property type="entry name" value="EmrE-like"/>
</dbReference>
<feature type="transmembrane region" description="Helical" evidence="6">
    <location>
        <begin position="254"/>
        <end position="270"/>
    </location>
</feature>
<sequence length="297" mass="31224">MALSLPRFLAVPDHVSAEARGAFFMTVAMAAFALEDLAVKKASTDIPVGEAAIIYGLIGTLGFALFARHRGERALHPAVFSKVMFLRSVCEIGGRLFYALALALTPLSNASAILQATPAIVALGAILFFSEQVTARKWLSILAGFVGVLLILRPGLEGFRAGAIFAVLGTVGFAGRDLATRAAPVSMSTAQIGVLGFSMLTIAGMILLLFSGGATMPAPMTWSVLSIALLFGAFAYCCLTLAMRTGRMASVSPFRYSRLLFALVLGVLILGERPDAISLLGSAIIIASGIVVLRDRR</sequence>
<evidence type="ECO:0000256" key="6">
    <source>
        <dbReference type="SAM" id="Phobius"/>
    </source>
</evidence>
<comment type="similarity">
    <text evidence="2">Belongs to the drug/metabolite transporter (DMT) superfamily. 10 TMS drug/metabolite exporter (DME) (TC 2.A.7.3) family.</text>
</comment>
<feature type="domain" description="EamA" evidence="7">
    <location>
        <begin position="161"/>
        <end position="293"/>
    </location>
</feature>
<proteinExistence type="inferred from homology"/>
<dbReference type="EMBL" id="VHLG01000003">
    <property type="protein sequence ID" value="TPW31535.1"/>
    <property type="molecule type" value="Genomic_DNA"/>
</dbReference>
<gene>
    <name evidence="8" type="ORF">FJU08_07195</name>
</gene>
<feature type="transmembrane region" description="Helical" evidence="6">
    <location>
        <begin position="138"/>
        <end position="156"/>
    </location>
</feature>
<feature type="transmembrane region" description="Helical" evidence="6">
    <location>
        <begin position="51"/>
        <end position="67"/>
    </location>
</feature>
<dbReference type="Proteomes" id="UP000318801">
    <property type="component" value="Unassembled WGS sequence"/>
</dbReference>
<dbReference type="PANTHER" id="PTHR22911">
    <property type="entry name" value="ACYL-MALONYL CONDENSING ENZYME-RELATED"/>
    <property type="match status" value="1"/>
</dbReference>
<accession>A0A506UF36</accession>
<dbReference type="AlphaFoldDB" id="A0A506UF36"/>
<feature type="transmembrane region" description="Helical" evidence="6">
    <location>
        <begin position="162"/>
        <end position="179"/>
    </location>
</feature>
<evidence type="ECO:0000256" key="3">
    <source>
        <dbReference type="ARBA" id="ARBA00022692"/>
    </source>
</evidence>
<feature type="transmembrane region" description="Helical" evidence="6">
    <location>
        <begin position="191"/>
        <end position="210"/>
    </location>
</feature>
<protein>
    <submittedName>
        <fullName evidence="8">DMT family transporter</fullName>
    </submittedName>
</protein>
<dbReference type="InterPro" id="IPR000620">
    <property type="entry name" value="EamA_dom"/>
</dbReference>
<evidence type="ECO:0000256" key="2">
    <source>
        <dbReference type="ARBA" id="ARBA00009853"/>
    </source>
</evidence>
<comment type="subcellular location">
    <subcellularLocation>
        <location evidence="1">Membrane</location>
        <topology evidence="1">Multi-pass membrane protein</topology>
    </subcellularLocation>
</comment>
<evidence type="ECO:0000313" key="8">
    <source>
        <dbReference type="EMBL" id="TPW31535.1"/>
    </source>
</evidence>
<keyword evidence="4 6" id="KW-1133">Transmembrane helix</keyword>
<evidence type="ECO:0000313" key="9">
    <source>
        <dbReference type="Proteomes" id="UP000318801"/>
    </source>
</evidence>
<feature type="domain" description="EamA" evidence="7">
    <location>
        <begin position="20"/>
        <end position="152"/>
    </location>
</feature>
<evidence type="ECO:0000259" key="7">
    <source>
        <dbReference type="Pfam" id="PF00892"/>
    </source>
</evidence>
<name>A0A506UF36_9HYPH</name>
<organism evidence="8 9">
    <name type="scientific">Martelella alba</name>
    <dbReference type="NCBI Taxonomy" id="2590451"/>
    <lineage>
        <taxon>Bacteria</taxon>
        <taxon>Pseudomonadati</taxon>
        <taxon>Pseudomonadota</taxon>
        <taxon>Alphaproteobacteria</taxon>
        <taxon>Hyphomicrobiales</taxon>
        <taxon>Aurantimonadaceae</taxon>
        <taxon>Martelella</taxon>
    </lineage>
</organism>
<evidence type="ECO:0000256" key="4">
    <source>
        <dbReference type="ARBA" id="ARBA00022989"/>
    </source>
</evidence>
<comment type="caution">
    <text evidence="8">The sequence shown here is derived from an EMBL/GenBank/DDBJ whole genome shotgun (WGS) entry which is preliminary data.</text>
</comment>
<keyword evidence="5 6" id="KW-0472">Membrane</keyword>
<dbReference type="SUPFAM" id="SSF103481">
    <property type="entry name" value="Multidrug resistance efflux transporter EmrE"/>
    <property type="match status" value="2"/>
</dbReference>